<evidence type="ECO:0000256" key="2">
    <source>
        <dbReference type="SAM" id="SignalP"/>
    </source>
</evidence>
<proteinExistence type="predicted"/>
<organism evidence="3 4">
    <name type="scientific">Dactylosporangium aurantiacum</name>
    <dbReference type="NCBI Taxonomy" id="35754"/>
    <lineage>
        <taxon>Bacteria</taxon>
        <taxon>Bacillati</taxon>
        <taxon>Actinomycetota</taxon>
        <taxon>Actinomycetes</taxon>
        <taxon>Micromonosporales</taxon>
        <taxon>Micromonosporaceae</taxon>
        <taxon>Dactylosporangium</taxon>
    </lineage>
</organism>
<keyword evidence="2" id="KW-0732">Signal</keyword>
<protein>
    <recommendedName>
        <fullName evidence="5">Secreted protein</fullName>
    </recommendedName>
</protein>
<accession>A0A9Q9IE91</accession>
<evidence type="ECO:0000313" key="4">
    <source>
        <dbReference type="Proteomes" id="UP001058003"/>
    </source>
</evidence>
<reference evidence="3" key="1">
    <citation type="submission" date="2021-04" db="EMBL/GenBank/DDBJ databases">
        <title>Dactylosporangium aurantiacum NRRL B-8018 full assembly.</title>
        <authorList>
            <person name="Hartkoorn R.C."/>
            <person name="Beaudoing E."/>
            <person name="Hot D."/>
        </authorList>
    </citation>
    <scope>NUCLEOTIDE SEQUENCE</scope>
    <source>
        <strain evidence="3">NRRL B-8018</strain>
    </source>
</reference>
<dbReference type="KEGG" id="daur:Daura_29555"/>
<evidence type="ECO:0008006" key="5">
    <source>
        <dbReference type="Google" id="ProtNLM"/>
    </source>
</evidence>
<evidence type="ECO:0000256" key="1">
    <source>
        <dbReference type="SAM" id="MobiDB-lite"/>
    </source>
</evidence>
<feature type="chain" id="PRO_5040470542" description="Secreted protein" evidence="2">
    <location>
        <begin position="27"/>
        <end position="192"/>
    </location>
</feature>
<feature type="signal peptide" evidence="2">
    <location>
        <begin position="1"/>
        <end position="26"/>
    </location>
</feature>
<gene>
    <name evidence="3" type="ORF">Daura_29555</name>
</gene>
<name>A0A9Q9IE91_9ACTN</name>
<dbReference type="Proteomes" id="UP001058003">
    <property type="component" value="Chromosome"/>
</dbReference>
<feature type="compositionally biased region" description="Low complexity" evidence="1">
    <location>
        <begin position="40"/>
        <end position="74"/>
    </location>
</feature>
<dbReference type="AlphaFoldDB" id="A0A9Q9IE91"/>
<sequence length="192" mass="19189">MNNLQTRSVFGVAIAAAVLVQLAACAGDPGPPGRRGGSPAGIAPALAGPGVDAPTVGAATGTPAANATTTAGADPVVGAGNVSPPPPAQLPPTELPRPDPSDQACTPAVLLAHVRAEPERPPSGFEDVRIYNCAHGFARIYAAPNPVPGQLVQGDQFFLQRAGDGWKTIARGLDTECGDGRPELTAACASFA</sequence>
<keyword evidence="4" id="KW-1185">Reference proteome</keyword>
<evidence type="ECO:0000313" key="3">
    <source>
        <dbReference type="EMBL" id="UWZ50940.1"/>
    </source>
</evidence>
<dbReference type="EMBL" id="CP073767">
    <property type="protein sequence ID" value="UWZ50940.1"/>
    <property type="molecule type" value="Genomic_DNA"/>
</dbReference>
<feature type="compositionally biased region" description="Pro residues" evidence="1">
    <location>
        <begin position="83"/>
        <end position="95"/>
    </location>
</feature>
<feature type="region of interest" description="Disordered" evidence="1">
    <location>
        <begin position="30"/>
        <end position="104"/>
    </location>
</feature>
<dbReference type="RefSeq" id="WP_033360777.1">
    <property type="nucleotide sequence ID" value="NZ_CP073767.1"/>
</dbReference>